<dbReference type="Gene3D" id="1.10.506.10">
    <property type="entry name" value="GTPase Activation - p120gap, domain 1"/>
    <property type="match status" value="2"/>
</dbReference>
<accession>A0A0B2US04</accession>
<feature type="chain" id="PRO_5012520112" evidence="13">
    <location>
        <begin position="16"/>
        <end position="1871"/>
    </location>
</feature>
<gene>
    <name evidence="15" type="primary">plx-2</name>
    <name evidence="15" type="ORF">Tcan_06694</name>
</gene>
<dbReference type="GO" id="GO:0005886">
    <property type="term" value="C:plasma membrane"/>
    <property type="evidence" value="ECO:0007669"/>
    <property type="project" value="UniProtKB-SubCell"/>
</dbReference>
<evidence type="ECO:0000256" key="7">
    <source>
        <dbReference type="ARBA" id="ARBA00022989"/>
    </source>
</evidence>
<dbReference type="SUPFAM" id="SSF101912">
    <property type="entry name" value="Sema domain"/>
    <property type="match status" value="1"/>
</dbReference>
<dbReference type="Gene3D" id="2.60.40.10">
    <property type="entry name" value="Immunoglobulins"/>
    <property type="match status" value="4"/>
</dbReference>
<evidence type="ECO:0000256" key="2">
    <source>
        <dbReference type="ARBA" id="ARBA00022475"/>
    </source>
</evidence>
<evidence type="ECO:0000256" key="6">
    <source>
        <dbReference type="ARBA" id="ARBA00022902"/>
    </source>
</evidence>
<keyword evidence="4 13" id="KW-0732">Signal</keyword>
<dbReference type="PANTHER" id="PTHR22625:SF44">
    <property type="entry name" value="PLEXIN-B"/>
    <property type="match status" value="1"/>
</dbReference>
<dbReference type="GO" id="GO:0050772">
    <property type="term" value="P:positive regulation of axonogenesis"/>
    <property type="evidence" value="ECO:0007669"/>
    <property type="project" value="TreeGrafter"/>
</dbReference>
<dbReference type="Proteomes" id="UP000031036">
    <property type="component" value="Unassembled WGS sequence"/>
</dbReference>
<keyword evidence="9" id="KW-1015">Disulfide bond</keyword>
<dbReference type="Pfam" id="PF08337">
    <property type="entry name" value="Plexin_cytopl"/>
    <property type="match status" value="1"/>
</dbReference>
<dbReference type="SMART" id="SM00630">
    <property type="entry name" value="Sema"/>
    <property type="match status" value="1"/>
</dbReference>
<dbReference type="OMA" id="NFSYCTE"/>
<evidence type="ECO:0000256" key="10">
    <source>
        <dbReference type="ARBA" id="ARBA00023180"/>
    </source>
</evidence>
<dbReference type="GO" id="GO:0008360">
    <property type="term" value="P:regulation of cell shape"/>
    <property type="evidence" value="ECO:0007669"/>
    <property type="project" value="TreeGrafter"/>
</dbReference>
<comment type="caution">
    <text evidence="15">The sequence shown here is derived from an EMBL/GenBank/DDBJ whole genome shotgun (WGS) entry which is preliminary data.</text>
</comment>
<dbReference type="InterPro" id="IPR008936">
    <property type="entry name" value="Rho_GTPase_activation_prot"/>
</dbReference>
<dbReference type="PROSITE" id="PS51004">
    <property type="entry name" value="SEMA"/>
    <property type="match status" value="1"/>
</dbReference>
<dbReference type="OrthoDB" id="125363at2759"/>
<keyword evidence="7 12" id="KW-1133">Transmembrane helix</keyword>
<dbReference type="SMART" id="SM00423">
    <property type="entry name" value="PSI"/>
    <property type="match status" value="4"/>
</dbReference>
<dbReference type="Gene3D" id="2.130.10.10">
    <property type="entry name" value="YVTN repeat-like/Quinoprotein amine dehydrogenase"/>
    <property type="match status" value="1"/>
</dbReference>
<dbReference type="SUPFAM" id="SSF48350">
    <property type="entry name" value="GTPase activation domain, GAP"/>
    <property type="match status" value="1"/>
</dbReference>
<protein>
    <submittedName>
        <fullName evidence="15">Plexin-2</fullName>
    </submittedName>
</protein>
<dbReference type="InterPro" id="IPR041019">
    <property type="entry name" value="TIG1_plexin"/>
</dbReference>
<dbReference type="EMBL" id="JPKZ01003061">
    <property type="protein sequence ID" value="KHN73751.1"/>
    <property type="molecule type" value="Genomic_DNA"/>
</dbReference>
<comment type="subcellular location">
    <subcellularLocation>
        <location evidence="1">Cell membrane</location>
        <topology evidence="1">Single-pass membrane protein</topology>
    </subcellularLocation>
</comment>
<dbReference type="Pfam" id="PF01403">
    <property type="entry name" value="Sema"/>
    <property type="match status" value="1"/>
</dbReference>
<dbReference type="GO" id="GO:0002116">
    <property type="term" value="C:semaphorin receptor complex"/>
    <property type="evidence" value="ECO:0007669"/>
    <property type="project" value="TreeGrafter"/>
</dbReference>
<dbReference type="InterPro" id="IPR014756">
    <property type="entry name" value="Ig_E-set"/>
</dbReference>
<dbReference type="GO" id="GO:0008045">
    <property type="term" value="P:motor neuron axon guidance"/>
    <property type="evidence" value="ECO:0007669"/>
    <property type="project" value="TreeGrafter"/>
</dbReference>
<dbReference type="Pfam" id="PF20170">
    <property type="entry name" value="Plexin_RBD"/>
    <property type="match status" value="1"/>
</dbReference>
<keyword evidence="6" id="KW-0524">Neurogenesis</keyword>
<dbReference type="SMART" id="SM00429">
    <property type="entry name" value="IPT"/>
    <property type="match status" value="3"/>
</dbReference>
<evidence type="ECO:0000256" key="3">
    <source>
        <dbReference type="ARBA" id="ARBA00022692"/>
    </source>
</evidence>
<dbReference type="InterPro" id="IPR036352">
    <property type="entry name" value="Semap_dom_sf"/>
</dbReference>
<evidence type="ECO:0000256" key="13">
    <source>
        <dbReference type="SAM" id="SignalP"/>
    </source>
</evidence>
<dbReference type="Gene3D" id="3.10.20.90">
    <property type="entry name" value="Phosphatidylinositol 3-kinase Catalytic Subunit, Chain A, domain 1"/>
    <property type="match status" value="1"/>
</dbReference>
<evidence type="ECO:0000313" key="15">
    <source>
        <dbReference type="EMBL" id="KHN73751.1"/>
    </source>
</evidence>
<dbReference type="CDD" id="cd11236">
    <property type="entry name" value="Sema_plexin_like"/>
    <property type="match status" value="1"/>
</dbReference>
<feature type="domain" description="Sema" evidence="14">
    <location>
        <begin position="1"/>
        <end position="434"/>
    </location>
</feature>
<dbReference type="InterPro" id="IPR002909">
    <property type="entry name" value="IPT_dom"/>
</dbReference>
<dbReference type="STRING" id="6265.A0A0B2US04"/>
<dbReference type="InterPro" id="IPR013783">
    <property type="entry name" value="Ig-like_fold"/>
</dbReference>
<keyword evidence="2" id="KW-1003">Cell membrane</keyword>
<dbReference type="Gene3D" id="3.30.1680.10">
    <property type="entry name" value="ligand-binding face of the semaphorins, domain 2"/>
    <property type="match status" value="1"/>
</dbReference>
<evidence type="ECO:0000256" key="1">
    <source>
        <dbReference type="ARBA" id="ARBA00004162"/>
    </source>
</evidence>
<dbReference type="GO" id="GO:0030334">
    <property type="term" value="P:regulation of cell migration"/>
    <property type="evidence" value="ECO:0007669"/>
    <property type="project" value="TreeGrafter"/>
</dbReference>
<keyword evidence="10" id="KW-0325">Glycoprotein</keyword>
<proteinExistence type="predicted"/>
<feature type="signal peptide" evidence="13">
    <location>
        <begin position="1"/>
        <end position="15"/>
    </location>
</feature>
<evidence type="ECO:0000256" key="8">
    <source>
        <dbReference type="ARBA" id="ARBA00023136"/>
    </source>
</evidence>
<dbReference type="GO" id="GO:0097374">
    <property type="term" value="P:sensory neuron axon guidance"/>
    <property type="evidence" value="ECO:0007669"/>
    <property type="project" value="TreeGrafter"/>
</dbReference>
<dbReference type="InterPro" id="IPR046800">
    <property type="entry name" value="Plexin_RBD"/>
</dbReference>
<evidence type="ECO:0000256" key="11">
    <source>
        <dbReference type="PROSITE-ProRule" id="PRU00352"/>
    </source>
</evidence>
<dbReference type="InterPro" id="IPR015943">
    <property type="entry name" value="WD40/YVTN_repeat-like_dom_sf"/>
</dbReference>
<keyword evidence="5" id="KW-0677">Repeat</keyword>
<organism evidence="15 16">
    <name type="scientific">Toxocara canis</name>
    <name type="common">Canine roundworm</name>
    <dbReference type="NCBI Taxonomy" id="6265"/>
    <lineage>
        <taxon>Eukaryota</taxon>
        <taxon>Metazoa</taxon>
        <taxon>Ecdysozoa</taxon>
        <taxon>Nematoda</taxon>
        <taxon>Chromadorea</taxon>
        <taxon>Rhabditida</taxon>
        <taxon>Spirurina</taxon>
        <taxon>Ascaridomorpha</taxon>
        <taxon>Ascaridoidea</taxon>
        <taxon>Toxocaridae</taxon>
        <taxon>Toxocara</taxon>
    </lineage>
</organism>
<evidence type="ECO:0000259" key="14">
    <source>
        <dbReference type="PROSITE" id="PS51004"/>
    </source>
</evidence>
<dbReference type="InterPro" id="IPR016201">
    <property type="entry name" value="PSI"/>
</dbReference>
<evidence type="ECO:0000256" key="12">
    <source>
        <dbReference type="SAM" id="Phobius"/>
    </source>
</evidence>
<evidence type="ECO:0000256" key="5">
    <source>
        <dbReference type="ARBA" id="ARBA00022737"/>
    </source>
</evidence>
<dbReference type="CDD" id="cd12205">
    <property type="entry name" value="RasGAP_plexin"/>
    <property type="match status" value="1"/>
</dbReference>
<dbReference type="Pfam" id="PF01833">
    <property type="entry name" value="TIG"/>
    <property type="match status" value="2"/>
</dbReference>
<feature type="transmembrane region" description="Helical" evidence="12">
    <location>
        <begin position="1379"/>
        <end position="1404"/>
    </location>
</feature>
<dbReference type="InterPro" id="IPR001627">
    <property type="entry name" value="Semap_dom"/>
</dbReference>
<feature type="transmembrane region" description="Helical" evidence="12">
    <location>
        <begin position="1234"/>
        <end position="1256"/>
    </location>
</feature>
<comment type="caution">
    <text evidence="11">Lacks conserved residue(s) required for the propagation of feature annotation.</text>
</comment>
<dbReference type="InterPro" id="IPR013548">
    <property type="entry name" value="Plexin_cytoplasmic_RasGAP_dom"/>
</dbReference>
<keyword evidence="16" id="KW-1185">Reference proteome</keyword>
<dbReference type="GO" id="GO:0007162">
    <property type="term" value="P:negative regulation of cell adhesion"/>
    <property type="evidence" value="ECO:0007669"/>
    <property type="project" value="TreeGrafter"/>
</dbReference>
<reference evidence="15 16" key="1">
    <citation type="submission" date="2014-11" db="EMBL/GenBank/DDBJ databases">
        <title>Genetic blueprint of the zoonotic pathogen Toxocara canis.</title>
        <authorList>
            <person name="Zhu X.-Q."/>
            <person name="Korhonen P.K."/>
            <person name="Cai H."/>
            <person name="Young N.D."/>
            <person name="Nejsum P."/>
            <person name="von Samson-Himmelstjerna G."/>
            <person name="Boag P.R."/>
            <person name="Tan P."/>
            <person name="Li Q."/>
            <person name="Min J."/>
            <person name="Yang Y."/>
            <person name="Wang X."/>
            <person name="Fang X."/>
            <person name="Hall R.S."/>
            <person name="Hofmann A."/>
            <person name="Sternberg P.W."/>
            <person name="Jex A.R."/>
            <person name="Gasser R.B."/>
        </authorList>
    </citation>
    <scope>NUCLEOTIDE SEQUENCE [LARGE SCALE GENOMIC DNA]</scope>
    <source>
        <strain evidence="15">PN_DK_2014</strain>
    </source>
</reference>
<evidence type="ECO:0000256" key="9">
    <source>
        <dbReference type="ARBA" id="ARBA00023157"/>
    </source>
</evidence>
<evidence type="ECO:0000313" key="16">
    <source>
        <dbReference type="Proteomes" id="UP000031036"/>
    </source>
</evidence>
<dbReference type="Pfam" id="PF17960">
    <property type="entry name" value="TIG_plexin"/>
    <property type="match status" value="1"/>
</dbReference>
<dbReference type="InterPro" id="IPR031148">
    <property type="entry name" value="Plexin"/>
</dbReference>
<keyword evidence="8 12" id="KW-0472">Membrane</keyword>
<dbReference type="PANTHER" id="PTHR22625">
    <property type="entry name" value="PLEXIN"/>
    <property type="match status" value="1"/>
</dbReference>
<dbReference type="SUPFAM" id="SSF81296">
    <property type="entry name" value="E set domains"/>
    <property type="match status" value="3"/>
</dbReference>
<sequence>MVLLVLATMLSTCTARTLITTADFASPINAIALADNKIYVGSVNRLSMLNASTLELIAEASTGPQLDSTLCNYDASACLQNAKLEPTDYVTKIVQVMGDKMLVCGSLHQGVCQLRSALNLSILSNGSVPVAPNDANASCISLIDSEEVLFVASAFTSDSPYRESFPAVSSREPPYYNIINSGSIEGEAAVHIRAEYRTRFLMHYVSAFFHEHYVYLLSVQKKRLSSILLSTNLISKLVRICKDDHRYVSYSEIEIQCRGADNRNYNIVTSASLIGETLVAAFSDQHGGQSAVCVYPMQKIRLTFWYNIDRCRLGTDTIGLPHIGRDSKCLNKSHLPLSEDTCAMGVGGNIECDQIASYDTESSIRSLDAVYMYNITVIVIGTEDGKLIQLRSKGPAIEQHEKLQLTVDPITEIRFLSNGSYLAIVNNKILKLLVSDCGSYSTCNQCTENGDALCGWCLFEGACKLRPLCTSLLTSQCPRPQPPVPSNISVDTSKAYIFLPIGAYPIAQQTILKLLVSDCGSYSTCNQCTENGDALCGWCLFEGACKLRPLCTSLLTSQCPRPQPPVPSNISVDTSKAYIFLPIGAYPIAQQTQFICTFGEQFSHGEWSDKGVRCFVPNTTWQITDGDRMTVNVSVFKSPDYPPITTQNFILYDCSKHVTCSACSSSQWDCKWCASNETCFPRHADCEGQPASECARISSVANPEILIADGTNVSVSLLVVHISLDSPRERLSCHMDFDGQTKVVVDARLSAGKVLCDPWRFTFHEAKPQKHVKLYLFKDISLIDTTNVTLYKCVEMGSECSICLSLDPKWSCTWCGNVCSHISHCTSPPSSNSADVLCGQPRIESFEPVSGPLEGGTRIEIRGRELGLSLSDVKDRVFVGGSKCDVLEYEVSSKIVCVAGPGSGPSAIQLRLGQSGRRFVDSSALFHFVDPQPKSVYPTFGPVSGGTRITIYGSNLSVGSNTTVLIGEHPCKVLRENELHAAIVCTTSRAERPVVVDSIRIQVDRSIRILQRKFEYRRDPVVRSIFPTSTFESGGRLINVEGENLDSVLAPKMYIASVSHSMQESISTLGDCEVRNGSRMVCLSPRSNLPPNFSPSTYSRWPVGFLMDNVQSVRNLGARIQITVVPDPQFVPLKGVHVHRPDQLFLIEGNHLSHAATADDYQIYIGSSRCVLTLLETRQVMCRAPSEQPAATDEKGNPVEGGRPLLTVIIGSIRHELGLVEYETSAVRLSLSKLLALLCAGITVCTIAFVFACVIYRRKKDEREKDYKRIQLKMEYLEFNVRNECKQAFAELQTDVTDLTMAVDGRGIPFHEKTEFISRLLFKEIISISGLLTTSSLYSRHSAVDLAQFRSLLCNKRFIFAIVEMAECNPTFGSEEKKVLCSLLIGALLSNFSYCSDVVLSLLITHITNSIQQRTAHLVFRQSSSLVEKLFSLWFSVCLFDDIRTSQGCSLFLLYKALKCQIEKGPVDAISGNARYSLSEHKLLREPVNVTPIQLLVVPLENFDQSPILVRALTCDTISQLKMKLLDAIYKNEPFSARITIEHFDLEWRCPKRGSLLLSDDDNTTLLKASRKLNCISDYGITNNSLLSMQPKFSHAYANSSAQSTSTGCQTTIGTRTVRYYHLESSPERGSTLNKIDQSIPKSIPEVFLTRLLTSKGTVEKFVDDFFNSVLFTNQSDFPVVLKYVFEMFDEIAVRNNFTDSIVIRTWKTNAWILRFWVNVISNVDYVLDVQRTVAVDASLAVIAQTLVDACSTTKHRLGKESPSSKLLFAKDIERYRHMVGVFFKRIKSAPNVSAKQFFDHVTSLPNDGNEAVSGRVLTSELLAWVRGNGARLVEILSQDPSLRQHRIADRLQQIIECSVAEPEHIYATLQ</sequence>
<name>A0A0B2US04_TOXCA</name>
<dbReference type="GO" id="GO:0017154">
    <property type="term" value="F:semaphorin receptor activity"/>
    <property type="evidence" value="ECO:0007669"/>
    <property type="project" value="InterPro"/>
</dbReference>
<keyword evidence="3 12" id="KW-0812">Transmembrane</keyword>
<evidence type="ECO:0000256" key="4">
    <source>
        <dbReference type="ARBA" id="ARBA00022729"/>
    </source>
</evidence>
<dbReference type="SUPFAM" id="SSF103575">
    <property type="entry name" value="Plexin repeat"/>
    <property type="match status" value="2"/>
</dbReference>